<feature type="chain" id="PRO_5042257369" evidence="1">
    <location>
        <begin position="17"/>
        <end position="151"/>
    </location>
</feature>
<gene>
    <name evidence="2" type="ORF">KIN20_001722</name>
</gene>
<evidence type="ECO:0000313" key="3">
    <source>
        <dbReference type="Proteomes" id="UP001196413"/>
    </source>
</evidence>
<accession>A0AAD5MFF8</accession>
<dbReference type="AlphaFoldDB" id="A0AAD5MFF8"/>
<protein>
    <submittedName>
        <fullName evidence="2">Uncharacterized protein</fullName>
    </submittedName>
</protein>
<name>A0AAD5MFF8_PARTN</name>
<evidence type="ECO:0000313" key="2">
    <source>
        <dbReference type="EMBL" id="KAJ1346819.1"/>
    </source>
</evidence>
<dbReference type="InterPro" id="IPR039260">
    <property type="entry name" value="Cpg-3"/>
</dbReference>
<feature type="signal peptide" evidence="1">
    <location>
        <begin position="1"/>
        <end position="16"/>
    </location>
</feature>
<evidence type="ECO:0000256" key="1">
    <source>
        <dbReference type="SAM" id="SignalP"/>
    </source>
</evidence>
<dbReference type="PANTHER" id="PTHR37973:SF3">
    <property type="entry name" value="CHONDROITIN PROTEOGLYCAN 3-RELATED"/>
    <property type="match status" value="1"/>
</dbReference>
<dbReference type="PANTHER" id="PTHR37973">
    <property type="entry name" value="CHONDROITIN PROTEOGLYCAN 3"/>
    <property type="match status" value="1"/>
</dbReference>
<sequence length="151" mass="15957">MRIIHFCALLVAVVCALVSKATDEIYMTKGSDATTDPIVSNLIGVDQGSGLFPQCIPLGLCYSNDDCFGGQCIGLFTATCQDDSQCGGLIGACNLNTTTCDCAAGFMRAGFPTLTDALVNFCNVKNCTRFTELEDCFGLKCSSGVCICIRE</sequence>
<keyword evidence="1" id="KW-0732">Signal</keyword>
<proteinExistence type="predicted"/>
<dbReference type="EMBL" id="JAHQIW010000226">
    <property type="protein sequence ID" value="KAJ1346819.1"/>
    <property type="molecule type" value="Genomic_DNA"/>
</dbReference>
<dbReference type="Proteomes" id="UP001196413">
    <property type="component" value="Unassembled WGS sequence"/>
</dbReference>
<comment type="caution">
    <text evidence="2">The sequence shown here is derived from an EMBL/GenBank/DDBJ whole genome shotgun (WGS) entry which is preliminary data.</text>
</comment>
<organism evidence="2 3">
    <name type="scientific">Parelaphostrongylus tenuis</name>
    <name type="common">Meningeal worm</name>
    <dbReference type="NCBI Taxonomy" id="148309"/>
    <lineage>
        <taxon>Eukaryota</taxon>
        <taxon>Metazoa</taxon>
        <taxon>Ecdysozoa</taxon>
        <taxon>Nematoda</taxon>
        <taxon>Chromadorea</taxon>
        <taxon>Rhabditida</taxon>
        <taxon>Rhabditina</taxon>
        <taxon>Rhabditomorpha</taxon>
        <taxon>Strongyloidea</taxon>
        <taxon>Metastrongylidae</taxon>
        <taxon>Parelaphostrongylus</taxon>
    </lineage>
</organism>
<reference evidence="2" key="1">
    <citation type="submission" date="2021-06" db="EMBL/GenBank/DDBJ databases">
        <title>Parelaphostrongylus tenuis whole genome reference sequence.</title>
        <authorList>
            <person name="Garwood T.J."/>
            <person name="Larsen P.A."/>
            <person name="Fountain-Jones N.M."/>
            <person name="Garbe J.R."/>
            <person name="Macchietto M.G."/>
            <person name="Kania S.A."/>
            <person name="Gerhold R.W."/>
            <person name="Richards J.E."/>
            <person name="Wolf T.M."/>
        </authorList>
    </citation>
    <scope>NUCLEOTIDE SEQUENCE</scope>
    <source>
        <strain evidence="2">MNPRO001-30</strain>
        <tissue evidence="2">Meninges</tissue>
    </source>
</reference>
<keyword evidence="3" id="KW-1185">Reference proteome</keyword>